<keyword evidence="1" id="KW-0862">Zinc</keyword>
<dbReference type="PROSITE" id="PS50234">
    <property type="entry name" value="VWFA"/>
    <property type="match status" value="1"/>
</dbReference>
<dbReference type="Gene3D" id="3.30.40.10">
    <property type="entry name" value="Zinc/RING finger domain, C3HC4 (zinc finger)"/>
    <property type="match status" value="1"/>
</dbReference>
<dbReference type="Pfam" id="PF13519">
    <property type="entry name" value="VWA_2"/>
    <property type="match status" value="1"/>
</dbReference>
<keyword evidence="1" id="KW-0479">Metal-binding</keyword>
<dbReference type="InterPro" id="IPR001841">
    <property type="entry name" value="Znf_RING"/>
</dbReference>
<protein>
    <recommendedName>
        <fullName evidence="7">RING-type domain-containing protein</fullName>
    </recommendedName>
</protein>
<proteinExistence type="predicted"/>
<evidence type="ECO:0000259" key="4">
    <source>
        <dbReference type="PROSITE" id="PS50234"/>
    </source>
</evidence>
<dbReference type="PROSITE" id="PS50089">
    <property type="entry name" value="ZF_RING_2"/>
    <property type="match status" value="1"/>
</dbReference>
<feature type="compositionally biased region" description="Basic and acidic residues" evidence="2">
    <location>
        <begin position="432"/>
        <end position="441"/>
    </location>
</feature>
<organism evidence="5 6">
    <name type="scientific">Cuscuta campestris</name>
    <dbReference type="NCBI Taxonomy" id="132261"/>
    <lineage>
        <taxon>Eukaryota</taxon>
        <taxon>Viridiplantae</taxon>
        <taxon>Streptophyta</taxon>
        <taxon>Embryophyta</taxon>
        <taxon>Tracheophyta</taxon>
        <taxon>Spermatophyta</taxon>
        <taxon>Magnoliopsida</taxon>
        <taxon>eudicotyledons</taxon>
        <taxon>Gunneridae</taxon>
        <taxon>Pentapetalae</taxon>
        <taxon>asterids</taxon>
        <taxon>lamiids</taxon>
        <taxon>Solanales</taxon>
        <taxon>Convolvulaceae</taxon>
        <taxon>Cuscuteae</taxon>
        <taxon>Cuscuta</taxon>
        <taxon>Cuscuta subgen. Grammica</taxon>
        <taxon>Cuscuta sect. Cleistogrammica</taxon>
    </lineage>
</organism>
<feature type="domain" description="VWFA" evidence="4">
    <location>
        <begin position="317"/>
        <end position="461"/>
    </location>
</feature>
<name>A0A484NCS4_9ASTE</name>
<dbReference type="OrthoDB" id="687730at2759"/>
<evidence type="ECO:0008006" key="7">
    <source>
        <dbReference type="Google" id="ProtNLM"/>
    </source>
</evidence>
<dbReference type="PANTHER" id="PTHR10579:SF55">
    <property type="entry name" value="E3 UBIQUITIN-PROTEIN LIGASE WAV3"/>
    <property type="match status" value="1"/>
</dbReference>
<dbReference type="CDD" id="cd01466">
    <property type="entry name" value="vWA_C3HC4_type"/>
    <property type="match status" value="1"/>
</dbReference>
<dbReference type="Gene3D" id="3.40.50.410">
    <property type="entry name" value="von Willebrand factor, type A domain"/>
    <property type="match status" value="1"/>
</dbReference>
<dbReference type="Proteomes" id="UP000595140">
    <property type="component" value="Unassembled WGS sequence"/>
</dbReference>
<evidence type="ECO:0000256" key="1">
    <source>
        <dbReference type="PROSITE-ProRule" id="PRU00175"/>
    </source>
</evidence>
<evidence type="ECO:0000313" key="5">
    <source>
        <dbReference type="EMBL" id="VFQ99022.1"/>
    </source>
</evidence>
<accession>A0A484NCS4</accession>
<dbReference type="SMART" id="SM00327">
    <property type="entry name" value="VWA"/>
    <property type="match status" value="1"/>
</dbReference>
<dbReference type="Pfam" id="PF17123">
    <property type="entry name" value="zf-RING_11"/>
    <property type="match status" value="1"/>
</dbReference>
<keyword evidence="1" id="KW-0863">Zinc-finger</keyword>
<dbReference type="AlphaFoldDB" id="A0A484NCS4"/>
<feature type="domain" description="RING-type" evidence="3">
    <location>
        <begin position="103"/>
        <end position="148"/>
    </location>
</feature>
<evidence type="ECO:0000259" key="3">
    <source>
        <dbReference type="PROSITE" id="PS50089"/>
    </source>
</evidence>
<dbReference type="PANTHER" id="PTHR10579">
    <property type="entry name" value="CALCIUM-ACTIVATED CHLORIDE CHANNEL REGULATOR"/>
    <property type="match status" value="1"/>
</dbReference>
<dbReference type="EMBL" id="OOIL02006641">
    <property type="protein sequence ID" value="VFQ99022.1"/>
    <property type="molecule type" value="Genomic_DNA"/>
</dbReference>
<evidence type="ECO:0000313" key="6">
    <source>
        <dbReference type="Proteomes" id="UP000595140"/>
    </source>
</evidence>
<gene>
    <name evidence="5" type="ORF">CCAM_LOCUS40798</name>
</gene>
<dbReference type="InterPro" id="IPR051266">
    <property type="entry name" value="CLCR"/>
</dbReference>
<sequence length="692" mass="75936">MGTGWRRAFCTTIPRDRELKFGDKHLLQDHEPSLRCKTTSASSNNDDNNGDVFTPNLHCRTTTPKSNSSNSKTPRFSQPSNPASPRSPFSILKNTLRLSKHSCGICMHSVKTGQGMAIYTAECSHSFHFPCIVSHSRKQSTLFCPVCNRVWKDVPLLSGHLLSRREEMGFEREQEQVEQNKIIREKTEPENLPSIKQQGTCLKTYDDDEPLHFPAAGSGKFTANNEVNEMEDEEVEEFQGFLVNPVSSDEVSANHHKETRDVEFTILPEAAIVSVGGTHVTYAVVLKVKAPPPQLPAGYGSSGSGQFSDTARRAPIDLVTLLDVSGSMNGPKLQMLKRAMGLVISSLGSADRLSIVAFAATSKRLLPLRRMTAQGQKSARKIVDRLVCSQGTCVGDALRKAAKVLEDRREKNPVASIMLLSDGQDDQVPKTGEPDGRRETVKPSSTRFSHIEIPVGSSGLGRKAGYSHSPNVDAFSKCLGGLLSVVAQDLRIQLGFTSTREQAEVVAVYSYHGRPAVQNRSSVRLGDLYADEERELLVEVRVPSAAVGSHHVLSLKCCHIDPATQDMVNAREQCLLLPRPQAVGSSSSLEIQRLRNSFVATRGMRVHNGSCYECVRGLGGGELTEVHVGKHNLPWKKTGIQRRKVAEFADEDGEPLTPTSAWRAAEKLAKVAMKKKPASRVSDLHGFENARF</sequence>
<dbReference type="SUPFAM" id="SSF53300">
    <property type="entry name" value="vWA-like"/>
    <property type="match status" value="1"/>
</dbReference>
<feature type="compositionally biased region" description="Polar residues" evidence="2">
    <location>
        <begin position="75"/>
        <end position="84"/>
    </location>
</feature>
<dbReference type="InterPro" id="IPR036465">
    <property type="entry name" value="vWFA_dom_sf"/>
</dbReference>
<dbReference type="SMART" id="SM00184">
    <property type="entry name" value="RING"/>
    <property type="match status" value="1"/>
</dbReference>
<evidence type="ECO:0000256" key="2">
    <source>
        <dbReference type="SAM" id="MobiDB-lite"/>
    </source>
</evidence>
<dbReference type="InterPro" id="IPR013083">
    <property type="entry name" value="Znf_RING/FYVE/PHD"/>
</dbReference>
<reference evidence="5 6" key="1">
    <citation type="submission" date="2018-04" db="EMBL/GenBank/DDBJ databases">
        <authorList>
            <person name="Vogel A."/>
        </authorList>
    </citation>
    <scope>NUCLEOTIDE SEQUENCE [LARGE SCALE GENOMIC DNA]</scope>
</reference>
<dbReference type="InterPro" id="IPR002035">
    <property type="entry name" value="VWF_A"/>
</dbReference>
<dbReference type="GO" id="GO:0008270">
    <property type="term" value="F:zinc ion binding"/>
    <property type="evidence" value="ECO:0007669"/>
    <property type="project" value="UniProtKB-KW"/>
</dbReference>
<dbReference type="SUPFAM" id="SSF57850">
    <property type="entry name" value="RING/U-box"/>
    <property type="match status" value="1"/>
</dbReference>
<feature type="region of interest" description="Disordered" evidence="2">
    <location>
        <begin position="421"/>
        <end position="445"/>
    </location>
</feature>
<feature type="compositionally biased region" description="Low complexity" evidence="2">
    <location>
        <begin position="61"/>
        <end position="74"/>
    </location>
</feature>
<feature type="region of interest" description="Disordered" evidence="2">
    <location>
        <begin position="35"/>
        <end position="89"/>
    </location>
</feature>
<keyword evidence="6" id="KW-1185">Reference proteome</keyword>